<dbReference type="GO" id="GO:1990904">
    <property type="term" value="C:ribonucleoprotein complex"/>
    <property type="evidence" value="ECO:0007669"/>
    <property type="project" value="UniProtKB-KW"/>
</dbReference>
<proteinExistence type="inferred from homology"/>
<dbReference type="Pfam" id="PF01778">
    <property type="entry name" value="Ribosomal_L28e"/>
    <property type="match status" value="1"/>
</dbReference>
<dbReference type="AlphaFoldDB" id="A0A8J4BJS6"/>
<feature type="domain" description="Ribosomal eL28/Mak16" evidence="4">
    <location>
        <begin position="61"/>
        <end position="173"/>
    </location>
</feature>
<evidence type="ECO:0000256" key="2">
    <source>
        <dbReference type="ARBA" id="ARBA00022980"/>
    </source>
</evidence>
<keyword evidence="3" id="KW-0687">Ribonucleoprotein</keyword>
<dbReference type="Proteomes" id="UP000747399">
    <property type="component" value="Unassembled WGS sequence"/>
</dbReference>
<evidence type="ECO:0000313" key="6">
    <source>
        <dbReference type="Proteomes" id="UP000747399"/>
    </source>
</evidence>
<dbReference type="GO" id="GO:0006412">
    <property type="term" value="P:translation"/>
    <property type="evidence" value="ECO:0007669"/>
    <property type="project" value="InterPro"/>
</dbReference>
<feature type="non-terminal residue" evidence="5">
    <location>
        <position position="181"/>
    </location>
</feature>
<evidence type="ECO:0000259" key="4">
    <source>
        <dbReference type="Pfam" id="PF01778"/>
    </source>
</evidence>
<comment type="similarity">
    <text evidence="1">Belongs to the eukaryotic ribosomal protein eL28 family.</text>
</comment>
<dbReference type="Gene3D" id="3.30.390.110">
    <property type="match status" value="1"/>
</dbReference>
<dbReference type="GO" id="GO:0005840">
    <property type="term" value="C:ribosome"/>
    <property type="evidence" value="ECO:0007669"/>
    <property type="project" value="UniProtKB-KW"/>
</dbReference>
<accession>A0A8J4BJS6</accession>
<name>A0A8J4BJS6_9CHLO</name>
<dbReference type="PANTHER" id="PTHR10544">
    <property type="entry name" value="60S RIBOSOMAL PROTEIN L28"/>
    <property type="match status" value="1"/>
</dbReference>
<dbReference type="GO" id="GO:0003735">
    <property type="term" value="F:structural constituent of ribosome"/>
    <property type="evidence" value="ECO:0007669"/>
    <property type="project" value="InterPro"/>
</dbReference>
<reference evidence="5" key="1">
    <citation type="journal article" date="2021" name="Proc. Natl. Acad. Sci. U.S.A.">
        <title>Three genomes in the algal genus Volvox reveal the fate of a haploid sex-determining region after a transition to homothallism.</title>
        <authorList>
            <person name="Yamamoto K."/>
            <person name="Hamaji T."/>
            <person name="Kawai-Toyooka H."/>
            <person name="Matsuzaki R."/>
            <person name="Takahashi F."/>
            <person name="Nishimura Y."/>
            <person name="Kawachi M."/>
            <person name="Noguchi H."/>
            <person name="Minakuchi Y."/>
            <person name="Umen J.G."/>
            <person name="Toyoda A."/>
            <person name="Nozaki H."/>
        </authorList>
    </citation>
    <scope>NUCLEOTIDE SEQUENCE</scope>
    <source>
        <strain evidence="5">NIES-3780</strain>
    </source>
</reference>
<dbReference type="FunFam" id="3.30.390.110:FF:000002">
    <property type="entry name" value="60S ribosomal protein L28"/>
    <property type="match status" value="1"/>
</dbReference>
<keyword evidence="2" id="KW-0689">Ribosomal protein</keyword>
<comment type="caution">
    <text evidence="5">The sequence shown here is derived from an EMBL/GenBank/DDBJ whole genome shotgun (WGS) entry which is preliminary data.</text>
</comment>
<organism evidence="5 6">
    <name type="scientific">Volvox africanus</name>
    <dbReference type="NCBI Taxonomy" id="51714"/>
    <lineage>
        <taxon>Eukaryota</taxon>
        <taxon>Viridiplantae</taxon>
        <taxon>Chlorophyta</taxon>
        <taxon>core chlorophytes</taxon>
        <taxon>Chlorophyceae</taxon>
        <taxon>CS clade</taxon>
        <taxon>Chlamydomonadales</taxon>
        <taxon>Volvocaceae</taxon>
        <taxon>Volvox</taxon>
    </lineage>
</organism>
<evidence type="ECO:0000256" key="1">
    <source>
        <dbReference type="ARBA" id="ARBA00007926"/>
    </source>
</evidence>
<protein>
    <recommendedName>
        <fullName evidence="4">Ribosomal eL28/Mak16 domain-containing protein</fullName>
    </recommendedName>
</protein>
<sequence>LKFNVGKELGCLRLSATPSPGVARSRWRVTEHSVACVPYDPLSPVNCVVPHFRPAKMSSQLIWEVVKNHNSFIRKNVKGLVFSAEPGNLYNKNSYKFSGLANTKAVDIQAEGDNVKFSIGRTKTAQQPKKSKHSVIIKKDGRAVLKAVGKQVQSYRPDLKTAALARASAVHKSIRVRKAKK</sequence>
<dbReference type="InterPro" id="IPR002672">
    <property type="entry name" value="Ribosomal_eL28"/>
</dbReference>
<gene>
    <name evidence="5" type="ORF">Vafri_14759</name>
</gene>
<evidence type="ECO:0000313" key="5">
    <source>
        <dbReference type="EMBL" id="GIL60133.1"/>
    </source>
</evidence>
<dbReference type="InterPro" id="IPR029004">
    <property type="entry name" value="Ribosomal_eL28/Mak16"/>
</dbReference>
<keyword evidence="6" id="KW-1185">Reference proteome</keyword>
<evidence type="ECO:0000256" key="3">
    <source>
        <dbReference type="ARBA" id="ARBA00023274"/>
    </source>
</evidence>
<dbReference type="EMBL" id="BNCO01000038">
    <property type="protein sequence ID" value="GIL60133.1"/>
    <property type="molecule type" value="Genomic_DNA"/>
</dbReference>